<dbReference type="OMA" id="CERTHMG"/>
<feature type="transmembrane region" description="Helical" evidence="1">
    <location>
        <begin position="51"/>
        <end position="68"/>
    </location>
</feature>
<evidence type="ECO:0000256" key="1">
    <source>
        <dbReference type="SAM" id="Phobius"/>
    </source>
</evidence>
<dbReference type="Proteomes" id="UP000287033">
    <property type="component" value="Unassembled WGS sequence"/>
</dbReference>
<protein>
    <submittedName>
        <fullName evidence="2">Uncharacterized protein</fullName>
    </submittedName>
</protein>
<accession>A0A401T8N4</accession>
<dbReference type="OrthoDB" id="73653at2759"/>
<evidence type="ECO:0000313" key="2">
    <source>
        <dbReference type="EMBL" id="GCC38967.1"/>
    </source>
</evidence>
<comment type="caution">
    <text evidence="2">The sequence shown here is derived from an EMBL/GenBank/DDBJ whole genome shotgun (WGS) entry which is preliminary data.</text>
</comment>
<feature type="non-terminal residue" evidence="2">
    <location>
        <position position="1"/>
    </location>
</feature>
<keyword evidence="3" id="KW-1185">Reference proteome</keyword>
<proteinExistence type="predicted"/>
<feature type="transmembrane region" description="Helical" evidence="1">
    <location>
        <begin position="80"/>
        <end position="98"/>
    </location>
</feature>
<name>A0A401T8N4_CHIPU</name>
<dbReference type="GO" id="GO:0016020">
    <property type="term" value="C:membrane"/>
    <property type="evidence" value="ECO:0007669"/>
    <property type="project" value="InterPro"/>
</dbReference>
<dbReference type="STRING" id="137246.A0A401T8N4"/>
<keyword evidence="1" id="KW-0812">Transmembrane</keyword>
<evidence type="ECO:0000313" key="3">
    <source>
        <dbReference type="Proteomes" id="UP000287033"/>
    </source>
</evidence>
<dbReference type="InterPro" id="IPR015449">
    <property type="entry name" value="K_chnl_Ca-activ_SK"/>
</dbReference>
<gene>
    <name evidence="2" type="ORF">chiPu_0023094</name>
</gene>
<keyword evidence="1" id="KW-1133">Transmembrane helix</keyword>
<reference evidence="2 3" key="1">
    <citation type="journal article" date="2018" name="Nat. Ecol. Evol.">
        <title>Shark genomes provide insights into elasmobranch evolution and the origin of vertebrates.</title>
        <authorList>
            <person name="Hara Y"/>
            <person name="Yamaguchi K"/>
            <person name="Onimaru K"/>
            <person name="Kadota M"/>
            <person name="Koyanagi M"/>
            <person name="Keeley SD"/>
            <person name="Tatsumi K"/>
            <person name="Tanaka K"/>
            <person name="Motone F"/>
            <person name="Kageyama Y"/>
            <person name="Nozu R"/>
            <person name="Adachi N"/>
            <person name="Nishimura O"/>
            <person name="Nakagawa R"/>
            <person name="Tanegashima C"/>
            <person name="Kiyatake I"/>
            <person name="Matsumoto R"/>
            <person name="Murakumo K"/>
            <person name="Nishida K"/>
            <person name="Terakita A"/>
            <person name="Kuratani S"/>
            <person name="Sato K"/>
            <person name="Hyodo S Kuraku.S."/>
        </authorList>
    </citation>
    <scope>NUCLEOTIDE SEQUENCE [LARGE SCALE GENOMIC DNA]</scope>
</reference>
<dbReference type="Pfam" id="PF03530">
    <property type="entry name" value="SK_channel"/>
    <property type="match status" value="1"/>
</dbReference>
<organism evidence="2 3">
    <name type="scientific">Chiloscyllium punctatum</name>
    <name type="common">Brownbanded bambooshark</name>
    <name type="synonym">Hemiscyllium punctatum</name>
    <dbReference type="NCBI Taxonomy" id="137246"/>
    <lineage>
        <taxon>Eukaryota</taxon>
        <taxon>Metazoa</taxon>
        <taxon>Chordata</taxon>
        <taxon>Craniata</taxon>
        <taxon>Vertebrata</taxon>
        <taxon>Chondrichthyes</taxon>
        <taxon>Elasmobranchii</taxon>
        <taxon>Galeomorphii</taxon>
        <taxon>Galeoidea</taxon>
        <taxon>Orectolobiformes</taxon>
        <taxon>Hemiscylliidae</taxon>
        <taxon>Chiloscyllium</taxon>
    </lineage>
</organism>
<dbReference type="PANTHER" id="PTHR10153">
    <property type="entry name" value="SMALL CONDUCTANCE CALCIUM-ACTIVATED POTASSIUM CHANNEL"/>
    <property type="match status" value="1"/>
</dbReference>
<feature type="transmembrane region" description="Helical" evidence="1">
    <location>
        <begin position="142"/>
        <end position="160"/>
    </location>
</feature>
<dbReference type="EMBL" id="BEZZ01015437">
    <property type="protein sequence ID" value="GCC38967.1"/>
    <property type="molecule type" value="Genomic_DNA"/>
</dbReference>
<dbReference type="AlphaFoldDB" id="A0A401T8N4"/>
<sequence length="163" mass="18462">LTIELLSVAVSISTLLLLILIVAYHIRDIQLFTIEEGIQEWRVVLTRRRKLRLALELLVCALHPFPLAFRSSGSRGEEPLLSGTVIVLSNLMFLRVYLVQRVLFLHSSVLEPSYQTIGSLSKINLKFHFVLKVLMNNCPGKILLVFVLFGWCGASWAVSLCER</sequence>
<dbReference type="GO" id="GO:0016286">
    <property type="term" value="F:small conductance calcium-activated potassium channel activity"/>
    <property type="evidence" value="ECO:0007669"/>
    <property type="project" value="InterPro"/>
</dbReference>
<keyword evidence="1" id="KW-0472">Membrane</keyword>
<feature type="transmembrane region" description="Helical" evidence="1">
    <location>
        <begin position="6"/>
        <end position="26"/>
    </location>
</feature>